<dbReference type="Proteomes" id="UP000005856">
    <property type="component" value="Unassembled WGS sequence"/>
</dbReference>
<dbReference type="RefSeq" id="WP_007155055.1">
    <property type="nucleotide sequence ID" value="NZ_ABCP01000039.1"/>
</dbReference>
<evidence type="ECO:0000313" key="4">
    <source>
        <dbReference type="Proteomes" id="UP000005856"/>
    </source>
</evidence>
<dbReference type="PANTHER" id="PTHR47708:SF2">
    <property type="entry name" value="SI:CH73-132F6.5"/>
    <property type="match status" value="1"/>
</dbReference>
<proteinExistence type="predicted"/>
<evidence type="ECO:0000313" key="3">
    <source>
        <dbReference type="EMBL" id="EDM46471.1"/>
    </source>
</evidence>
<dbReference type="InterPro" id="IPR056362">
    <property type="entry name" value="AtuA-like_ferredoxin_dom"/>
</dbReference>
<evidence type="ECO:0000259" key="1">
    <source>
        <dbReference type="Pfam" id="PF07287"/>
    </source>
</evidence>
<keyword evidence="4" id="KW-1185">Reference proteome</keyword>
<organism evidence="3 4">
    <name type="scientific">Marinobacter algicola DG893</name>
    <dbReference type="NCBI Taxonomy" id="443152"/>
    <lineage>
        <taxon>Bacteria</taxon>
        <taxon>Pseudomonadati</taxon>
        <taxon>Pseudomonadota</taxon>
        <taxon>Gammaproteobacteria</taxon>
        <taxon>Pseudomonadales</taxon>
        <taxon>Marinobacteraceae</taxon>
        <taxon>Marinobacter</taxon>
    </lineage>
</organism>
<dbReference type="PANTHER" id="PTHR47708">
    <property type="match status" value="1"/>
</dbReference>
<feature type="domain" description="AtuA-like ferredoxin-fold" evidence="2">
    <location>
        <begin position="492"/>
        <end position="593"/>
    </location>
</feature>
<dbReference type="STRING" id="443152.MDG893_01915"/>
<protein>
    <submittedName>
        <fullName evidence="3">Predicted ATPase</fullName>
    </submittedName>
</protein>
<sequence>MPDSDTPSPQTVRIGCSAAFWGDTETAAAQLVRKGNIDYLVADYLAEITMSIMAGQKMKDPSQGYARDFVQTVMGPLLSEIKQKGIRVLANAGGVNPVACRDALQALCEKAGVDMKIALVLGDDLMPQKKQLASAGITEMTTGQPMPPMLVSLNAYLGAPGLVAALEQGADIVITGRVADSALVLAPLVHEFGWSWSDYDRLAQGSLAGHLLECGAQSTGGNFTDWEDVAEGYADMGFPIAEVSATGDFIITKPQGTGGKVSRGTVAEQLVYEIGDPRAYLLPDVTCDFTGVSLEEVTTDEVRVSGAKGLSPTDSYKASGTWPDGFKCTVTFLLAGMDAKTKAQKVAEAILAKTSRMFSERGLPDYTETSIELLGTEATYGAQGRMGECREVVVKISTAHLKKEALVLFSREIAQAATGMAPGITGIVGGRPTVWPKIRLYSCLVPKTEVSVAVDVDGSQQVVNVAADGGFEPGQLVEQSATTASPATDTTVPLIQLAWARSGDKGDHTNIGVIARKAEFVPFIEAALTELAVAEWMAHTLHPEHGRVTRWALPGFQAFNFLLEHSLGGGGVASLRIDPQGKAFAQQLLEFPVPVRAELLD</sequence>
<gene>
    <name evidence="3" type="ORF">MDG893_01915</name>
</gene>
<dbReference type="eggNOG" id="COG3185">
    <property type="taxonomic scope" value="Bacteria"/>
</dbReference>
<dbReference type="AlphaFoldDB" id="A6F471"/>
<accession>A6F471</accession>
<reference evidence="3 4" key="1">
    <citation type="submission" date="2007-06" db="EMBL/GenBank/DDBJ databases">
        <authorList>
            <person name="Green D."/>
            <person name="Ferriera S."/>
            <person name="Johnson J."/>
            <person name="Kravitz S."/>
            <person name="Beeson K."/>
            <person name="Sutton G."/>
            <person name="Rogers Y.-H."/>
            <person name="Friedman R."/>
            <person name="Frazier M."/>
            <person name="Venter J.C."/>
        </authorList>
    </citation>
    <scope>NUCLEOTIDE SEQUENCE [LARGE SCALE GENOMIC DNA]</scope>
    <source>
        <strain evidence="3 4">DG893</strain>
    </source>
</reference>
<evidence type="ECO:0000259" key="2">
    <source>
        <dbReference type="Pfam" id="PF23544"/>
    </source>
</evidence>
<dbReference type="OrthoDB" id="9763456at2"/>
<dbReference type="InterPro" id="IPR010839">
    <property type="entry name" value="AtuA_N"/>
</dbReference>
<dbReference type="Pfam" id="PF07287">
    <property type="entry name" value="AtuA"/>
    <property type="match status" value="1"/>
</dbReference>
<dbReference type="Pfam" id="PF23544">
    <property type="entry name" value="AtuA_ferredoxin"/>
    <property type="match status" value="1"/>
</dbReference>
<feature type="domain" description="Acyclic terpene utilisation N-terminal" evidence="1">
    <location>
        <begin position="12"/>
        <end position="455"/>
    </location>
</feature>
<name>A6F471_9GAMM</name>
<comment type="caution">
    <text evidence="3">The sequence shown here is derived from an EMBL/GenBank/DDBJ whole genome shotgun (WGS) entry which is preliminary data.</text>
</comment>
<dbReference type="EMBL" id="ABCP01000039">
    <property type="protein sequence ID" value="EDM46471.1"/>
    <property type="molecule type" value="Genomic_DNA"/>
</dbReference>